<protein>
    <submittedName>
        <fullName evidence="1">Uncharacterized protein</fullName>
    </submittedName>
</protein>
<dbReference type="EMBL" id="KD234282">
    <property type="protein sequence ID" value="EMS50145.1"/>
    <property type="molecule type" value="Genomic_DNA"/>
</dbReference>
<organism evidence="1">
    <name type="scientific">Triticum urartu</name>
    <name type="common">Red wild einkorn</name>
    <name type="synonym">Crithodium urartu</name>
    <dbReference type="NCBI Taxonomy" id="4572"/>
    <lineage>
        <taxon>Eukaryota</taxon>
        <taxon>Viridiplantae</taxon>
        <taxon>Streptophyta</taxon>
        <taxon>Embryophyta</taxon>
        <taxon>Tracheophyta</taxon>
        <taxon>Spermatophyta</taxon>
        <taxon>Magnoliopsida</taxon>
        <taxon>Liliopsida</taxon>
        <taxon>Poales</taxon>
        <taxon>Poaceae</taxon>
        <taxon>BOP clade</taxon>
        <taxon>Pooideae</taxon>
        <taxon>Triticodae</taxon>
        <taxon>Triticeae</taxon>
        <taxon>Triticinae</taxon>
        <taxon>Triticum</taxon>
    </lineage>
</organism>
<gene>
    <name evidence="1" type="ORF">TRIUR3_25615</name>
</gene>
<sequence>MGMWKWVPDKKAKHNHEAGSSSAFGRMTPYEKGFFYGFFAGVVFIPALVLTGGILFCIGKFIVAKVRAFCNPPQGGAGGGGQAEGGGGAAV</sequence>
<proteinExistence type="predicted"/>
<name>M7ZCM3_TRIUA</name>
<dbReference type="AlphaFoldDB" id="M7ZCM3"/>
<accession>M7ZCM3</accession>
<evidence type="ECO:0000313" key="1">
    <source>
        <dbReference type="EMBL" id="EMS50145.1"/>
    </source>
</evidence>
<reference evidence="1" key="1">
    <citation type="journal article" date="2013" name="Nature">
        <title>Draft genome of the wheat A-genome progenitor Triticum urartu.</title>
        <authorList>
            <person name="Ling H.Q."/>
            <person name="Zhao S."/>
            <person name="Liu D."/>
            <person name="Wang J."/>
            <person name="Sun H."/>
            <person name="Zhang C."/>
            <person name="Fan H."/>
            <person name="Li D."/>
            <person name="Dong L."/>
            <person name="Tao Y."/>
            <person name="Gao C."/>
            <person name="Wu H."/>
            <person name="Li Y."/>
            <person name="Cui Y."/>
            <person name="Guo X."/>
            <person name="Zheng S."/>
            <person name="Wang B."/>
            <person name="Yu K."/>
            <person name="Liang Q."/>
            <person name="Yang W."/>
            <person name="Lou X."/>
            <person name="Chen J."/>
            <person name="Feng M."/>
            <person name="Jian J."/>
            <person name="Zhang X."/>
            <person name="Luo G."/>
            <person name="Jiang Y."/>
            <person name="Liu J."/>
            <person name="Wang Z."/>
            <person name="Sha Y."/>
            <person name="Zhang B."/>
            <person name="Wu H."/>
            <person name="Tang D."/>
            <person name="Shen Q."/>
            <person name="Xue P."/>
            <person name="Zou S."/>
            <person name="Wang X."/>
            <person name="Liu X."/>
            <person name="Wang F."/>
            <person name="Yang Y."/>
            <person name="An X."/>
            <person name="Dong Z."/>
            <person name="Zhang K."/>
            <person name="Zhang X."/>
            <person name="Luo M.C."/>
            <person name="Dvorak J."/>
            <person name="Tong Y."/>
            <person name="Wang J."/>
            <person name="Yang H."/>
            <person name="Li Z."/>
            <person name="Wang D."/>
            <person name="Zhang A."/>
            <person name="Wang J."/>
        </authorList>
    </citation>
    <scope>NUCLEOTIDE SEQUENCE</scope>
</reference>